<dbReference type="Proteomes" id="UP000776650">
    <property type="component" value="Unassembled WGS sequence"/>
</dbReference>
<dbReference type="GO" id="GO:0008609">
    <property type="term" value="F:alkylglycerone-phosphate synthase activity"/>
    <property type="evidence" value="ECO:0007669"/>
    <property type="project" value="InterPro"/>
</dbReference>
<proteinExistence type="predicted"/>
<dbReference type="PANTHER" id="PTHR46568">
    <property type="entry name" value="ALKYLDIHYDROXYACETONEPHOSPHATE SYNTHASE, PEROXISOMAL"/>
    <property type="match status" value="1"/>
</dbReference>
<dbReference type="InterPro" id="IPR004113">
    <property type="entry name" value="FAD-bd_oxidored_4_C"/>
</dbReference>
<keyword evidence="2" id="KW-0274">FAD</keyword>
<evidence type="ECO:0000313" key="5">
    <source>
        <dbReference type="EMBL" id="HJE90537.1"/>
    </source>
</evidence>
<reference evidence="5" key="2">
    <citation type="submission" date="2021-09" db="EMBL/GenBank/DDBJ databases">
        <authorList>
            <person name="Gilroy R."/>
        </authorList>
    </citation>
    <scope>NUCLEOTIDE SEQUENCE</scope>
    <source>
        <strain evidence="5">ChiGjej1B1-18357</strain>
    </source>
</reference>
<dbReference type="RefSeq" id="WP_303911658.1">
    <property type="nucleotide sequence ID" value="NZ_DYXM01000109.1"/>
</dbReference>
<name>A0A921F2D4_9ACTN</name>
<organism evidence="5 6">
    <name type="scientific">Dietzia timorensis</name>
    <dbReference type="NCBI Taxonomy" id="499555"/>
    <lineage>
        <taxon>Bacteria</taxon>
        <taxon>Bacillati</taxon>
        <taxon>Actinomycetota</taxon>
        <taxon>Actinomycetes</taxon>
        <taxon>Mycobacteriales</taxon>
        <taxon>Dietziaceae</taxon>
        <taxon>Dietzia</taxon>
    </lineage>
</organism>
<dbReference type="InterPro" id="IPR016171">
    <property type="entry name" value="Vanillyl_alc_oxidase_C-sub2"/>
</dbReference>
<dbReference type="Gene3D" id="1.10.45.10">
    <property type="entry name" value="Vanillyl-alcohol Oxidase, Chain A, domain 4"/>
    <property type="match status" value="1"/>
</dbReference>
<dbReference type="SUPFAM" id="SSF55103">
    <property type="entry name" value="FAD-linked oxidases, C-terminal domain"/>
    <property type="match status" value="1"/>
</dbReference>
<evidence type="ECO:0000256" key="2">
    <source>
        <dbReference type="ARBA" id="ARBA00022827"/>
    </source>
</evidence>
<dbReference type="GO" id="GO:0008610">
    <property type="term" value="P:lipid biosynthetic process"/>
    <property type="evidence" value="ECO:0007669"/>
    <property type="project" value="InterPro"/>
</dbReference>
<evidence type="ECO:0000313" key="6">
    <source>
        <dbReference type="Proteomes" id="UP000776650"/>
    </source>
</evidence>
<dbReference type="EMBL" id="DYXM01000109">
    <property type="protein sequence ID" value="HJE90537.1"/>
    <property type="molecule type" value="Genomic_DNA"/>
</dbReference>
<feature type="non-terminal residue" evidence="5">
    <location>
        <position position="1"/>
    </location>
</feature>
<keyword evidence="1" id="KW-0285">Flavoprotein</keyword>
<evidence type="ECO:0000256" key="3">
    <source>
        <dbReference type="PIRSR" id="PIRSR625650-1"/>
    </source>
</evidence>
<dbReference type="GO" id="GO:0050660">
    <property type="term" value="F:flavin adenine dinucleotide binding"/>
    <property type="evidence" value="ECO:0007669"/>
    <property type="project" value="InterPro"/>
</dbReference>
<dbReference type="InterPro" id="IPR025650">
    <property type="entry name" value="Alkyl-DHAP_Synthase"/>
</dbReference>
<dbReference type="InterPro" id="IPR016164">
    <property type="entry name" value="FAD-linked_Oxase-like_C"/>
</dbReference>
<comment type="caution">
    <text evidence="5">The sequence shown here is derived from an EMBL/GenBank/DDBJ whole genome shotgun (WGS) entry which is preliminary data.</text>
</comment>
<evidence type="ECO:0000259" key="4">
    <source>
        <dbReference type="Pfam" id="PF02913"/>
    </source>
</evidence>
<dbReference type="Gene3D" id="3.30.300.330">
    <property type="match status" value="1"/>
</dbReference>
<dbReference type="Pfam" id="PF02913">
    <property type="entry name" value="FAD-oxidase_C"/>
    <property type="match status" value="1"/>
</dbReference>
<feature type="domain" description="FAD-binding oxidoreductase/transferase type 4 C-terminal" evidence="4">
    <location>
        <begin position="16"/>
        <end position="118"/>
    </location>
</feature>
<feature type="active site" description="Proton donor/acceptor" evidence="3">
    <location>
        <position position="41"/>
    </location>
</feature>
<dbReference type="PANTHER" id="PTHR46568:SF1">
    <property type="entry name" value="ALKYLDIHYDROXYACETONEPHOSPHATE SYNTHASE, PEROXISOMAL"/>
    <property type="match status" value="1"/>
</dbReference>
<protein>
    <submittedName>
        <fullName evidence="5">FAD-binding oxidoreductase</fullName>
    </submittedName>
</protein>
<evidence type="ECO:0000256" key="1">
    <source>
        <dbReference type="ARBA" id="ARBA00022630"/>
    </source>
</evidence>
<gene>
    <name evidence="5" type="ORF">K8V11_05970</name>
</gene>
<accession>A0A921F2D4</accession>
<dbReference type="AlphaFoldDB" id="A0A921F2D4"/>
<reference evidence="5" key="1">
    <citation type="journal article" date="2021" name="PeerJ">
        <title>Extensive microbial diversity within the chicken gut microbiome revealed by metagenomics and culture.</title>
        <authorList>
            <person name="Gilroy R."/>
            <person name="Ravi A."/>
            <person name="Getino M."/>
            <person name="Pursley I."/>
            <person name="Horton D.L."/>
            <person name="Alikhan N.F."/>
            <person name="Baker D."/>
            <person name="Gharbi K."/>
            <person name="Hall N."/>
            <person name="Watson M."/>
            <person name="Adriaenssens E.M."/>
            <person name="Foster-Nyarko E."/>
            <person name="Jarju S."/>
            <person name="Secka A."/>
            <person name="Antonio M."/>
            <person name="Oren A."/>
            <person name="Chaudhuri R.R."/>
            <person name="La Ragione R."/>
            <person name="Hildebrand F."/>
            <person name="Pallen M.J."/>
        </authorList>
    </citation>
    <scope>NUCLEOTIDE SEQUENCE</scope>
    <source>
        <strain evidence="5">ChiGjej1B1-18357</strain>
    </source>
</reference>
<sequence>NAARLKKAVGDALATSLNDSGTMALVMCHISHVYATGCSLYFTIVAGQDEQPLAQWRAAKQAVSKAIEANGGTITHHHAVGTDHMPYMTDEIEPLGVEILRGIKRTLDPAGVLNPGKLIPSGTEAKNQS</sequence>